<evidence type="ECO:0000256" key="1">
    <source>
        <dbReference type="SAM" id="MobiDB-lite"/>
    </source>
</evidence>
<evidence type="ECO:0000313" key="2">
    <source>
        <dbReference type="EMBL" id="KKN39247.1"/>
    </source>
</evidence>
<name>A0A0F9QQE9_9ZZZZ</name>
<dbReference type="AlphaFoldDB" id="A0A0F9QQE9"/>
<gene>
    <name evidence="2" type="ORF">LCGC14_0745300</name>
</gene>
<accession>A0A0F9QQE9</accession>
<sequence>MSEPQTLEEAFGRVQTTTAYTRSSAGVAAALEDAVRALALAVLEEAVRDGGQGLGSSRLRRRIEGLGKAP</sequence>
<protein>
    <submittedName>
        <fullName evidence="2">Uncharacterized protein</fullName>
    </submittedName>
</protein>
<feature type="region of interest" description="Disordered" evidence="1">
    <location>
        <begin position="49"/>
        <end position="70"/>
    </location>
</feature>
<proteinExistence type="predicted"/>
<reference evidence="2" key="1">
    <citation type="journal article" date="2015" name="Nature">
        <title>Complex archaea that bridge the gap between prokaryotes and eukaryotes.</title>
        <authorList>
            <person name="Spang A."/>
            <person name="Saw J.H."/>
            <person name="Jorgensen S.L."/>
            <person name="Zaremba-Niedzwiedzka K."/>
            <person name="Martijn J."/>
            <person name="Lind A.E."/>
            <person name="van Eijk R."/>
            <person name="Schleper C."/>
            <person name="Guy L."/>
            <person name="Ettema T.J."/>
        </authorList>
    </citation>
    <scope>NUCLEOTIDE SEQUENCE</scope>
</reference>
<dbReference type="EMBL" id="LAZR01001774">
    <property type="protein sequence ID" value="KKN39247.1"/>
    <property type="molecule type" value="Genomic_DNA"/>
</dbReference>
<organism evidence="2">
    <name type="scientific">marine sediment metagenome</name>
    <dbReference type="NCBI Taxonomy" id="412755"/>
    <lineage>
        <taxon>unclassified sequences</taxon>
        <taxon>metagenomes</taxon>
        <taxon>ecological metagenomes</taxon>
    </lineage>
</organism>
<comment type="caution">
    <text evidence="2">The sequence shown here is derived from an EMBL/GenBank/DDBJ whole genome shotgun (WGS) entry which is preliminary data.</text>
</comment>